<name>A0ACB8XFC1_ARCLA</name>
<keyword evidence="2" id="KW-1185">Reference proteome</keyword>
<proteinExistence type="predicted"/>
<sequence>MLSLKNAQNVKCGSRIKFLREVAKTRISILQVHRTRTKLLARVRKQVSIISEWKEFFKFDYVFELEDISLLRHAYLRITPSSSLVFLQIIQIQKASVESYEEKIKSLNDANAEFRKKISDLEQKLAKDKSDFETKKKSFAKKFSDFSRKCVDEKKEVELKCINLSQHVSDFEKVIILEKEKFAKEKKAIEQKNVGFFKEISGQRNNVEKGFEEERNIFKTEIKKLIEKLSELSECVLKEKKTKSECKTKIDMLVKERDNFASKIKELEKTASSSNQKTISSQRSVKYSDRIRSTNLFYDRNIDGSGTHQRRRRYKEEELVWKKKLVEDEKKDGKKDELKGKKSCVHIHKAKKNNARKGTYCQGGVEEQRPLSKSA</sequence>
<reference evidence="2" key="1">
    <citation type="journal article" date="2022" name="Mol. Ecol. Resour.">
        <title>The genomes of chicory, endive, great burdock and yacon provide insights into Asteraceae palaeo-polyploidization history and plant inulin production.</title>
        <authorList>
            <person name="Fan W."/>
            <person name="Wang S."/>
            <person name="Wang H."/>
            <person name="Wang A."/>
            <person name="Jiang F."/>
            <person name="Liu H."/>
            <person name="Zhao H."/>
            <person name="Xu D."/>
            <person name="Zhang Y."/>
        </authorList>
    </citation>
    <scope>NUCLEOTIDE SEQUENCE [LARGE SCALE GENOMIC DNA]</scope>
    <source>
        <strain evidence="2">cv. Niubang</strain>
    </source>
</reference>
<dbReference type="Proteomes" id="UP001055879">
    <property type="component" value="Linkage Group LG18"/>
</dbReference>
<organism evidence="1 2">
    <name type="scientific">Arctium lappa</name>
    <name type="common">Greater burdock</name>
    <name type="synonym">Lappa major</name>
    <dbReference type="NCBI Taxonomy" id="4217"/>
    <lineage>
        <taxon>Eukaryota</taxon>
        <taxon>Viridiplantae</taxon>
        <taxon>Streptophyta</taxon>
        <taxon>Embryophyta</taxon>
        <taxon>Tracheophyta</taxon>
        <taxon>Spermatophyta</taxon>
        <taxon>Magnoliopsida</taxon>
        <taxon>eudicotyledons</taxon>
        <taxon>Gunneridae</taxon>
        <taxon>Pentapetalae</taxon>
        <taxon>asterids</taxon>
        <taxon>campanulids</taxon>
        <taxon>Asterales</taxon>
        <taxon>Asteraceae</taxon>
        <taxon>Carduoideae</taxon>
        <taxon>Cardueae</taxon>
        <taxon>Arctiinae</taxon>
        <taxon>Arctium</taxon>
    </lineage>
</organism>
<dbReference type="EMBL" id="CM042064">
    <property type="protein sequence ID" value="KAI3665049.1"/>
    <property type="molecule type" value="Genomic_DNA"/>
</dbReference>
<comment type="caution">
    <text evidence="1">The sequence shown here is derived from an EMBL/GenBank/DDBJ whole genome shotgun (WGS) entry which is preliminary data.</text>
</comment>
<evidence type="ECO:0000313" key="2">
    <source>
        <dbReference type="Proteomes" id="UP001055879"/>
    </source>
</evidence>
<evidence type="ECO:0000313" key="1">
    <source>
        <dbReference type="EMBL" id="KAI3665049.1"/>
    </source>
</evidence>
<protein>
    <submittedName>
        <fullName evidence="1">Uncharacterized protein</fullName>
    </submittedName>
</protein>
<gene>
    <name evidence="1" type="ORF">L6452_43666</name>
</gene>
<accession>A0ACB8XFC1</accession>
<reference evidence="1 2" key="2">
    <citation type="journal article" date="2022" name="Mol. Ecol. Resour.">
        <title>The genomes of chicory, endive, great burdock and yacon provide insights into Asteraceae paleo-polyploidization history and plant inulin production.</title>
        <authorList>
            <person name="Fan W."/>
            <person name="Wang S."/>
            <person name="Wang H."/>
            <person name="Wang A."/>
            <person name="Jiang F."/>
            <person name="Liu H."/>
            <person name="Zhao H."/>
            <person name="Xu D."/>
            <person name="Zhang Y."/>
        </authorList>
    </citation>
    <scope>NUCLEOTIDE SEQUENCE [LARGE SCALE GENOMIC DNA]</scope>
    <source>
        <strain evidence="2">cv. Niubang</strain>
    </source>
</reference>